<dbReference type="Gene3D" id="3.80.10.10">
    <property type="entry name" value="Ribonuclease Inhibitor"/>
    <property type="match status" value="1"/>
</dbReference>
<feature type="region of interest" description="Disordered" evidence="2">
    <location>
        <begin position="1102"/>
        <end position="1132"/>
    </location>
</feature>
<keyword evidence="5" id="KW-1185">Reference proteome</keyword>
<dbReference type="InterPro" id="IPR015242">
    <property type="entry name" value="Ydc2_cat"/>
</dbReference>
<feature type="compositionally biased region" description="Polar residues" evidence="2">
    <location>
        <begin position="1102"/>
        <end position="1129"/>
    </location>
</feature>
<feature type="compositionally biased region" description="Polar residues" evidence="2">
    <location>
        <begin position="1182"/>
        <end position="1192"/>
    </location>
</feature>
<gene>
    <name evidence="4" type="ORF">BG011_007160</name>
</gene>
<dbReference type="GO" id="GO:0070336">
    <property type="term" value="F:flap-structured DNA binding"/>
    <property type="evidence" value="ECO:0007669"/>
    <property type="project" value="TreeGrafter"/>
</dbReference>
<dbReference type="GO" id="GO:0000403">
    <property type="term" value="F:Y-form DNA binding"/>
    <property type="evidence" value="ECO:0007669"/>
    <property type="project" value="TreeGrafter"/>
</dbReference>
<dbReference type="Proteomes" id="UP000726737">
    <property type="component" value="Unassembled WGS sequence"/>
</dbReference>
<dbReference type="InterPro" id="IPR036397">
    <property type="entry name" value="RNaseH_sf"/>
</dbReference>
<evidence type="ECO:0000259" key="3">
    <source>
        <dbReference type="Pfam" id="PF09159"/>
    </source>
</evidence>
<dbReference type="Pfam" id="PF09159">
    <property type="entry name" value="Ydc2-catalyt"/>
    <property type="match status" value="1"/>
</dbReference>
<dbReference type="SUPFAM" id="SSF52047">
    <property type="entry name" value="RNI-like"/>
    <property type="match status" value="1"/>
</dbReference>
<dbReference type="OrthoDB" id="2371100at2759"/>
<dbReference type="PANTHER" id="PTHR28072:SF1">
    <property type="entry name" value="CRUCIFORM CUTTING ENDONUCLEASE 1, MITOCHONDRIAL-RELATED"/>
    <property type="match status" value="1"/>
</dbReference>
<feature type="domain" description="Mitochondrial resolvase Ydc2 catalytic" evidence="3">
    <location>
        <begin position="1147"/>
        <end position="1473"/>
    </location>
</feature>
<dbReference type="GO" id="GO:0005739">
    <property type="term" value="C:mitochondrion"/>
    <property type="evidence" value="ECO:0007669"/>
    <property type="project" value="TreeGrafter"/>
</dbReference>
<keyword evidence="1" id="KW-0175">Coiled coil</keyword>
<reference evidence="4" key="1">
    <citation type="journal article" date="2020" name="Fungal Divers.">
        <title>Resolving the Mortierellaceae phylogeny through synthesis of multi-gene phylogenetics and phylogenomics.</title>
        <authorList>
            <person name="Vandepol N."/>
            <person name="Liber J."/>
            <person name="Desiro A."/>
            <person name="Na H."/>
            <person name="Kennedy M."/>
            <person name="Barry K."/>
            <person name="Grigoriev I.V."/>
            <person name="Miller A.N."/>
            <person name="O'Donnell K."/>
            <person name="Stajich J.E."/>
            <person name="Bonito G."/>
        </authorList>
    </citation>
    <scope>NUCLEOTIDE SEQUENCE</scope>
    <source>
        <strain evidence="4">KOD948</strain>
    </source>
</reference>
<dbReference type="InterPro" id="IPR012337">
    <property type="entry name" value="RNaseH-like_sf"/>
</dbReference>
<sequence length="1524" mass="172611">MTDDTYEDILPLRIEHHPDIVLFVVEEDQEYDNSTSSTIPVQSPSSSTTKYDNYASTSIIDRLPNNFGENSMPHLTKQLQLDIPTITHQYNQVGHYRKHPERPTGMETQTQNSFRSYQHLHHLYLKAIMAGQAIQAEGIKDAMKEHSDSLKVEMDRNRALQETIHQIQQEMLDKQEQMHKQTLDHFATIQSRVHAILTQGYELHEYTIPRLFIILPKANRRRNKFVKPFMNQFRLFFLCECGTHTMIKGSKILHEIHLAKHEGYDIDQPTEFFDRYGSYVLAMMQMIKFGITTASLVVTPLAISTMSEVVQKYIDFTTKNFGELVDQTISCIQTRQSSPDGAVQEFSDGNSFHEQEVLEGADLRQLESYLKVKDEGRVLGNLYRIVTHNGHVKWVCIDHYQENYQESAIKRLREIVDASGGSFEQELGKIDITLTTKVVSVPFYDALVKTRGIQELSIKLDWDVTMDDLRAFETAMTKANIVHLTLDGGSFKGARLDFVNRGRRFEPIAQLMSNGRIQVMRLQGINDFYKRIGKPTTTAVPRLRRLSIDTSCWTRIPDELAGFKKILRHNSSLVELDIATHYPSDLLAIVTSTALGQSSLKTVSMHTDVCDIVVDLIQGRIRTAVATMYPQANFRRLVDTFIFEGHLTKLCLEADIFDSGKLSEIIEGNPKLLTIEMIGPFKGYYDVIDKMVDARKRILTKSRALSPSRLILRPETNMSKTNAVVVTMELEFENKIDVSDATVSVHMPVESPDPNFEKSALEVLFRRYGWSIETLVTSQYFTDDHADALLKAIESRGSSLTKLALNTAFLTARGSHNMAKVLDQSTDLVNLSFDFKDLHTEARLVQALVLLKKYGARMNGVTLSGFLLSGSWMKAIADRFPSRHLWPKLTTFGVEGLGKCSSDIAEWIESMVSSATHPSRPDPMANPNPSQLAKSWTPLKEISLCFIEAIESMEWQGIIETLDFTSLETLNIESANFGVDHLQILVDCIPDDGTAVPLRTLTVVKTGLTRLDETEELWEELRNKAPLAVQQPQKDKEYHRQQFDRSLRSLDKKGLSSLLIATGQPLTGTKPDLKNRLATYFAAIMNRVDQLEAPSDHTGTLYSTPTLFSSPQLPSDIPTSGPHNSTQVNDSEDSIARIKDSILPQSIVSIDIGIRNLAWVELSKDGEILRWSIEDLLVSPTSNPVQDTTILTNDNEDDNDQDKDQPTDQGLLTSTDPKTSRRGRRGTKKPVKKEVAPPYEPQSVALRLDQVMRTIMYKSNTIGSVIIERQRFRTSGMHAILDATFKCGVVEGMIYTWHAARQHEQQECEKLRERSYGEGNVFVNGGVKHVSIESVFSRAVAEWWSTGASSKSTSTSRKKREVIEIEQGEKEEASEAIDANPSIVEAAALRASRMRRHYNKKRRSRDIVDKWIFSNAGNNDKQDHIGTLASEPASRLKVTCSPEIQEWYSQERKRDDLSDCLLQAVAWYEWRKRAIHEAVERSIISNTLDGPAVKNYEEEPVNNMVLKEEKLSKKKLKRLAELES</sequence>
<accession>A0A9P6QFC9</accession>
<proteinExistence type="predicted"/>
<dbReference type="InterPro" id="IPR039197">
    <property type="entry name" value="Mrs1/Cce1"/>
</dbReference>
<feature type="region of interest" description="Disordered" evidence="2">
    <location>
        <begin position="1182"/>
        <end position="1238"/>
    </location>
</feature>
<evidence type="ECO:0000256" key="1">
    <source>
        <dbReference type="SAM" id="Coils"/>
    </source>
</evidence>
<dbReference type="GO" id="GO:0000402">
    <property type="term" value="F:crossed form four-way junction DNA binding"/>
    <property type="evidence" value="ECO:0007669"/>
    <property type="project" value="TreeGrafter"/>
</dbReference>
<dbReference type="EMBL" id="JAAAJA010000054">
    <property type="protein sequence ID" value="KAG0264270.1"/>
    <property type="molecule type" value="Genomic_DNA"/>
</dbReference>
<name>A0A9P6QFC9_9FUNG</name>
<protein>
    <recommendedName>
        <fullName evidence="3">Mitochondrial resolvase Ydc2 catalytic domain-containing protein</fullName>
    </recommendedName>
</protein>
<comment type="caution">
    <text evidence="4">The sequence shown here is derived from an EMBL/GenBank/DDBJ whole genome shotgun (WGS) entry which is preliminary data.</text>
</comment>
<dbReference type="Gene3D" id="3.30.420.10">
    <property type="entry name" value="Ribonuclease H-like superfamily/Ribonuclease H"/>
    <property type="match status" value="1"/>
</dbReference>
<organism evidence="4 5">
    <name type="scientific">Mortierella polycephala</name>
    <dbReference type="NCBI Taxonomy" id="41804"/>
    <lineage>
        <taxon>Eukaryota</taxon>
        <taxon>Fungi</taxon>
        <taxon>Fungi incertae sedis</taxon>
        <taxon>Mucoromycota</taxon>
        <taxon>Mortierellomycotina</taxon>
        <taxon>Mortierellomycetes</taxon>
        <taxon>Mortierellales</taxon>
        <taxon>Mortierellaceae</taxon>
        <taxon>Mortierella</taxon>
    </lineage>
</organism>
<evidence type="ECO:0000313" key="5">
    <source>
        <dbReference type="Proteomes" id="UP000726737"/>
    </source>
</evidence>
<feature type="compositionally biased region" description="Basic residues" evidence="2">
    <location>
        <begin position="1220"/>
        <end position="1231"/>
    </location>
</feature>
<feature type="coiled-coil region" evidence="1">
    <location>
        <begin position="150"/>
        <end position="177"/>
    </location>
</feature>
<dbReference type="PANTHER" id="PTHR28072">
    <property type="entry name" value="CRUCIFORM CUTTING ENDONUCLEASE 1, MITOCHONDRIAL-RELATED"/>
    <property type="match status" value="1"/>
</dbReference>
<dbReference type="SUPFAM" id="SSF53098">
    <property type="entry name" value="Ribonuclease H-like"/>
    <property type="match status" value="1"/>
</dbReference>
<evidence type="ECO:0000313" key="4">
    <source>
        <dbReference type="EMBL" id="KAG0264270.1"/>
    </source>
</evidence>
<dbReference type="GO" id="GO:0004520">
    <property type="term" value="F:DNA endonuclease activity"/>
    <property type="evidence" value="ECO:0007669"/>
    <property type="project" value="TreeGrafter"/>
</dbReference>
<evidence type="ECO:0000256" key="2">
    <source>
        <dbReference type="SAM" id="MobiDB-lite"/>
    </source>
</evidence>
<dbReference type="InterPro" id="IPR032675">
    <property type="entry name" value="LRR_dom_sf"/>
</dbReference>